<dbReference type="InParanoid" id="A0A543AST2"/>
<evidence type="ECO:0000313" key="1">
    <source>
        <dbReference type="EMBL" id="TQL75634.1"/>
    </source>
</evidence>
<dbReference type="SUPFAM" id="SSF53756">
    <property type="entry name" value="UDP-Glycosyltransferase/glycogen phosphorylase"/>
    <property type="match status" value="1"/>
</dbReference>
<name>A0A543AST2_9ACTN</name>
<keyword evidence="2" id="KW-1185">Reference proteome</keyword>
<proteinExistence type="predicted"/>
<dbReference type="Proteomes" id="UP000317043">
    <property type="component" value="Unassembled WGS sequence"/>
</dbReference>
<protein>
    <submittedName>
        <fullName evidence="1">Uncharacterized protein</fullName>
    </submittedName>
</protein>
<gene>
    <name evidence="1" type="ORF">FB566_1143</name>
</gene>
<evidence type="ECO:0000313" key="2">
    <source>
        <dbReference type="Proteomes" id="UP000317043"/>
    </source>
</evidence>
<dbReference type="EMBL" id="VFOW01000001">
    <property type="protein sequence ID" value="TQL75634.1"/>
    <property type="molecule type" value="Genomic_DNA"/>
</dbReference>
<sequence length="541" mass="58129">MTRSLEGKLTLGSQRSVLAVARNGASAFRLLEVVKLFDDDDRLNLRMTVGPDSGYGYGYGVEQLLTSQRVRLLPWDSATAMPFDLVISGSANTCLSEVDGPVVLFPHGAGHHKRPPAASTGGRVHELTEEQLLYNGSVIAAKHLLPGRDSMIRLKRDCEPASRRAVIAGDPIAQQIREHIPLRETYRAALGVTGGQKLIVVTSTWGPNSFAARSLGMLKQLVAELPFDEYRVVATFHHNVTIRDGHRELERILKSAIDSGLILLPPTLSWQAALIAADGVLGDQGSATFYAADIAPVAVAVNANSDCPPDSPMTALIDALPHIETDQPLLPQVEALVAKPRSDDIATIIDASVKRDIDSAAEFRSTMYRLMDLDEPDVPAFLPLAVPRPESVEVTAFVVSTMVVEDHDGLTVELTRYPAATARMAEGRHLVVRTDDPDPRRAQTAAALVAANPEPDLTDLLDRFPGCRVAAKPLPSGEVSLLVQDGSEYTVATTPAADGDTAALVASTYLSLARARRLDSSVLVRSGARRILMDFGVSARG</sequence>
<accession>A0A543AST2</accession>
<reference evidence="1 2" key="1">
    <citation type="submission" date="2019-06" db="EMBL/GenBank/DDBJ databases">
        <title>Sequencing the genomes of 1000 actinobacteria strains.</title>
        <authorList>
            <person name="Klenk H.-P."/>
        </authorList>
    </citation>
    <scope>NUCLEOTIDE SEQUENCE [LARGE SCALE GENOMIC DNA]</scope>
    <source>
        <strain evidence="1 2">DSM 45928</strain>
    </source>
</reference>
<dbReference type="AlphaFoldDB" id="A0A543AST2"/>
<dbReference type="RefSeq" id="WP_142035814.1">
    <property type="nucleotide sequence ID" value="NZ_JBHTGS010000001.1"/>
</dbReference>
<comment type="caution">
    <text evidence="1">The sequence shown here is derived from an EMBL/GenBank/DDBJ whole genome shotgun (WGS) entry which is preliminary data.</text>
</comment>
<organism evidence="1 2">
    <name type="scientific">Stackebrandtia endophytica</name>
    <dbReference type="NCBI Taxonomy" id="1496996"/>
    <lineage>
        <taxon>Bacteria</taxon>
        <taxon>Bacillati</taxon>
        <taxon>Actinomycetota</taxon>
        <taxon>Actinomycetes</taxon>
        <taxon>Glycomycetales</taxon>
        <taxon>Glycomycetaceae</taxon>
        <taxon>Stackebrandtia</taxon>
    </lineage>
</organism>
<dbReference type="OrthoDB" id="3661391at2"/>